<sequence length="354" mass="40172">MKRSLVLLYILLVSTIFCVAQTNIKAELDTTKILIGGRTSLKVSVEVHENVHPIFPSFKLQQELTPGVEVLSIKCDTINNIDNKLYITTYILTAWEKNTYKIPSLTITVAGKKLKTKDFLLTVSEIPINKKHAQPKPADTIVEIPFAWLDLIPTFLYLIASIFGLVISYLLYRRMKKNKGINMPKKKIVKLSPYEEALKAINDLKGEAKDVIDQKNYYTKITTVIRLYIYKQFGINALEMTSGEIIEALSCQVTTSKIDELSNLFLTADLVKFAKYSTSETDKEYYLSNVASFIEDTKIAINETNLEPNIETEQEEARLEARNKTITKVIIIAILMLSIALLGYTFYEAFTIVI</sequence>
<dbReference type="Proteomes" id="UP000002786">
    <property type="component" value="Unassembled WGS sequence"/>
</dbReference>
<dbReference type="InterPro" id="IPR025738">
    <property type="entry name" value="BatD"/>
</dbReference>
<organism evidence="2 3">
    <name type="scientific">Prevotella bivia DSM 20514</name>
    <dbReference type="NCBI Taxonomy" id="868129"/>
    <lineage>
        <taxon>Bacteria</taxon>
        <taxon>Pseudomonadati</taxon>
        <taxon>Bacteroidota</taxon>
        <taxon>Bacteroidia</taxon>
        <taxon>Bacteroidales</taxon>
        <taxon>Prevotellaceae</taxon>
        <taxon>Prevotella</taxon>
    </lineage>
</organism>
<keyword evidence="3" id="KW-1185">Reference proteome</keyword>
<evidence type="ECO:0008006" key="4">
    <source>
        <dbReference type="Google" id="ProtNLM"/>
    </source>
</evidence>
<feature type="transmembrane region" description="Helical" evidence="1">
    <location>
        <begin position="329"/>
        <end position="347"/>
    </location>
</feature>
<evidence type="ECO:0000313" key="3">
    <source>
        <dbReference type="Proteomes" id="UP000002786"/>
    </source>
</evidence>
<keyword evidence="1" id="KW-0812">Transmembrane</keyword>
<dbReference type="AlphaFoldDB" id="I4ZBH1"/>
<reference evidence="2 3" key="1">
    <citation type="submission" date="2012-02" db="EMBL/GenBank/DDBJ databases">
        <title>Improved High-Quality Draft genome of Prevotella bivia DSM 20514.</title>
        <authorList>
            <consortium name="US DOE Joint Genome Institute (JGI-PGF)"/>
            <person name="Lucas S."/>
            <person name="Copeland A."/>
            <person name="Lapidus A."/>
            <person name="Bruce D."/>
            <person name="Goodwin L."/>
            <person name="Pitluck S."/>
            <person name="Peters L."/>
            <person name="Mikhailova N."/>
            <person name="Munk A.C.C."/>
            <person name="Kyrpides N."/>
            <person name="Mavromatis K."/>
            <person name="Detter J.C."/>
            <person name="Han C."/>
            <person name="Land M."/>
            <person name="Hauser L."/>
            <person name="Markowitz V."/>
            <person name="Cheng J.-F."/>
            <person name="Hugenholtz P."/>
            <person name="Woyke T."/>
            <person name="Wu D."/>
            <person name="Gronow S."/>
            <person name="Wellnitz S."/>
            <person name="Brambilla E."/>
            <person name="Klenk H.-P."/>
            <person name="Eisen J.A."/>
        </authorList>
    </citation>
    <scope>NUCLEOTIDE SEQUENCE [LARGE SCALE GENOMIC DNA]</scope>
    <source>
        <strain evidence="2 3">DSM 20514</strain>
    </source>
</reference>
<proteinExistence type="predicted"/>
<dbReference type="Pfam" id="PF13584">
    <property type="entry name" value="BatD"/>
    <property type="match status" value="1"/>
</dbReference>
<evidence type="ECO:0000313" key="2">
    <source>
        <dbReference type="EMBL" id="EIM33563.1"/>
    </source>
</evidence>
<dbReference type="HOGENOM" id="CLU_060895_0_0_10"/>
<gene>
    <name evidence="2" type="ORF">PrebiDRAFT_1885</name>
</gene>
<protein>
    <recommendedName>
        <fullName evidence="4">Oxygen tolerance</fullName>
    </recommendedName>
</protein>
<dbReference type="RefSeq" id="WP_004336574.1">
    <property type="nucleotide sequence ID" value="NZ_JH660659.1"/>
</dbReference>
<dbReference type="GeneID" id="78529849"/>
<keyword evidence="1" id="KW-0472">Membrane</keyword>
<name>I4ZBH1_9BACT</name>
<dbReference type="EMBL" id="JH660659">
    <property type="protein sequence ID" value="EIM33563.1"/>
    <property type="molecule type" value="Genomic_DNA"/>
</dbReference>
<evidence type="ECO:0000256" key="1">
    <source>
        <dbReference type="SAM" id="Phobius"/>
    </source>
</evidence>
<accession>I4ZBH1</accession>
<feature type="transmembrane region" description="Helical" evidence="1">
    <location>
        <begin position="146"/>
        <end position="172"/>
    </location>
</feature>
<keyword evidence="1" id="KW-1133">Transmembrane helix</keyword>